<keyword evidence="1" id="KW-0732">Signal</keyword>
<dbReference type="InterPro" id="IPR009009">
    <property type="entry name" value="RlpA-like_DPBB"/>
</dbReference>
<dbReference type="CDD" id="cd22191">
    <property type="entry name" value="DPBB_RlpA_EXP_N-like"/>
    <property type="match status" value="1"/>
</dbReference>
<dbReference type="Pfam" id="PF03330">
    <property type="entry name" value="DPBB_1"/>
    <property type="match status" value="1"/>
</dbReference>
<evidence type="ECO:0000256" key="2">
    <source>
        <dbReference type="SAM" id="MobiDB-lite"/>
    </source>
</evidence>
<dbReference type="SUPFAM" id="SSF50685">
    <property type="entry name" value="Barwin-like endoglucanases"/>
    <property type="match status" value="1"/>
</dbReference>
<feature type="region of interest" description="Disordered" evidence="2">
    <location>
        <begin position="194"/>
        <end position="241"/>
    </location>
</feature>
<feature type="compositionally biased region" description="Low complexity" evidence="2">
    <location>
        <begin position="197"/>
        <end position="209"/>
    </location>
</feature>
<evidence type="ECO:0000313" key="5">
    <source>
        <dbReference type="EMBL" id="KAJ4495847.1"/>
    </source>
</evidence>
<feature type="transmembrane region" description="Helical" evidence="3">
    <location>
        <begin position="47"/>
        <end position="71"/>
    </location>
</feature>
<accession>A0A9W9E1E6</accession>
<evidence type="ECO:0000256" key="1">
    <source>
        <dbReference type="ARBA" id="ARBA00022729"/>
    </source>
</evidence>
<dbReference type="AlphaFoldDB" id="A0A9W9E1E6"/>
<organism evidence="5 6">
    <name type="scientific">Lentinula lateritia</name>
    <dbReference type="NCBI Taxonomy" id="40482"/>
    <lineage>
        <taxon>Eukaryota</taxon>
        <taxon>Fungi</taxon>
        <taxon>Dikarya</taxon>
        <taxon>Basidiomycota</taxon>
        <taxon>Agaricomycotina</taxon>
        <taxon>Agaricomycetes</taxon>
        <taxon>Agaricomycetidae</taxon>
        <taxon>Agaricales</taxon>
        <taxon>Marasmiineae</taxon>
        <taxon>Omphalotaceae</taxon>
        <taxon>Lentinula</taxon>
    </lineage>
</organism>
<keyword evidence="3" id="KW-0812">Transmembrane</keyword>
<feature type="compositionally biased region" description="Low complexity" evidence="2">
    <location>
        <begin position="224"/>
        <end position="241"/>
    </location>
</feature>
<comment type="caution">
    <text evidence="5">The sequence shown here is derived from an EMBL/GenBank/DDBJ whole genome shotgun (WGS) entry which is preliminary data.</text>
</comment>
<evidence type="ECO:0000256" key="3">
    <source>
        <dbReference type="SAM" id="Phobius"/>
    </source>
</evidence>
<proteinExistence type="predicted"/>
<dbReference type="Gene3D" id="2.40.40.10">
    <property type="entry name" value="RlpA-like domain"/>
    <property type="match status" value="1"/>
</dbReference>
<dbReference type="InterPro" id="IPR051477">
    <property type="entry name" value="Expansin_CellWall"/>
</dbReference>
<dbReference type="PANTHER" id="PTHR31836:SF24">
    <property type="entry name" value="RLPA-LIKE PROTEIN DOUBLE-PSI BETA-BARREL DOMAIN-CONTAINING PROTEIN"/>
    <property type="match status" value="1"/>
</dbReference>
<name>A0A9W9E1E6_9AGAR</name>
<keyword evidence="3" id="KW-1133">Transmembrane helix</keyword>
<evidence type="ECO:0000259" key="4">
    <source>
        <dbReference type="Pfam" id="PF03330"/>
    </source>
</evidence>
<dbReference type="PANTHER" id="PTHR31836">
    <property type="match status" value="1"/>
</dbReference>
<dbReference type="InterPro" id="IPR036908">
    <property type="entry name" value="RlpA-like_sf"/>
</dbReference>
<keyword evidence="3" id="KW-0472">Membrane</keyword>
<protein>
    <submittedName>
        <fullName evidence="5">RlpA-like double-psi beta-barrel-protein domain-containing protein-containing protein</fullName>
    </submittedName>
</protein>
<reference evidence="5" key="1">
    <citation type="submission" date="2022-08" db="EMBL/GenBank/DDBJ databases">
        <authorList>
            <consortium name="DOE Joint Genome Institute"/>
            <person name="Min B."/>
            <person name="Riley R."/>
            <person name="Sierra-Patev S."/>
            <person name="Naranjo-Ortiz M."/>
            <person name="Looney B."/>
            <person name="Konkel Z."/>
            <person name="Slot J.C."/>
            <person name="Sakamoto Y."/>
            <person name="Steenwyk J.L."/>
            <person name="Rokas A."/>
            <person name="Carro J."/>
            <person name="Camarero S."/>
            <person name="Ferreira P."/>
            <person name="Molpeceres G."/>
            <person name="Ruiz-Duenas F.J."/>
            <person name="Serrano A."/>
            <person name="Henrissat B."/>
            <person name="Drula E."/>
            <person name="Hughes K.W."/>
            <person name="Mata J.L."/>
            <person name="Ishikawa N.K."/>
            <person name="Vargas-Isla R."/>
            <person name="Ushijima S."/>
            <person name="Smith C.A."/>
            <person name="Ahrendt S."/>
            <person name="Andreopoulos W."/>
            <person name="He G."/>
            <person name="Labutti K."/>
            <person name="Lipzen A."/>
            <person name="Ng V."/>
            <person name="Sandor L."/>
            <person name="Barry K."/>
            <person name="Martinez A.T."/>
            <person name="Xiao Y."/>
            <person name="Gibbons J.G."/>
            <person name="Terashima K."/>
            <person name="Hibbett D.S."/>
            <person name="Grigoriev I.V."/>
        </authorList>
    </citation>
    <scope>NUCLEOTIDE SEQUENCE</scope>
    <source>
        <strain evidence="5">Sp2 HRB7682 ss15</strain>
    </source>
</reference>
<evidence type="ECO:0000313" key="6">
    <source>
        <dbReference type="Proteomes" id="UP001150238"/>
    </source>
</evidence>
<gene>
    <name evidence="5" type="ORF">C8J55DRAFT_5198</name>
</gene>
<feature type="domain" description="RlpA-like protein double-psi beta-barrel" evidence="4">
    <location>
        <begin position="95"/>
        <end position="191"/>
    </location>
</feature>
<sequence>MRRAGLEKNTYIYKRRDAHDIQESSASPVEDTPPLVHGSFTFYPPRISLAIMFKVLFVSSFLAFFLVCVSVRSAPIPGHLRNTFRSIQAREVFTGGNATYFLQNGVAGACGTVHSDSDFIAAMDQTRYGDSGDVSPLCGKYVKITNILNQKTVTVQVADDCPTCNNENSIDLSQGAFTQIATIDEGEVPITWEYVDSDGSSSTDNSSSGDDTDNGSDSDKGSDDGSNSDSGSGSNDDWSSD</sequence>
<reference evidence="5" key="2">
    <citation type="journal article" date="2023" name="Proc. Natl. Acad. Sci. U.S.A.">
        <title>A global phylogenomic analysis of the shiitake genus Lentinula.</title>
        <authorList>
            <person name="Sierra-Patev S."/>
            <person name="Min B."/>
            <person name="Naranjo-Ortiz M."/>
            <person name="Looney B."/>
            <person name="Konkel Z."/>
            <person name="Slot J.C."/>
            <person name="Sakamoto Y."/>
            <person name="Steenwyk J.L."/>
            <person name="Rokas A."/>
            <person name="Carro J."/>
            <person name="Camarero S."/>
            <person name="Ferreira P."/>
            <person name="Molpeceres G."/>
            <person name="Ruiz-Duenas F.J."/>
            <person name="Serrano A."/>
            <person name="Henrissat B."/>
            <person name="Drula E."/>
            <person name="Hughes K.W."/>
            <person name="Mata J.L."/>
            <person name="Ishikawa N.K."/>
            <person name="Vargas-Isla R."/>
            <person name="Ushijima S."/>
            <person name="Smith C.A."/>
            <person name="Donoghue J."/>
            <person name="Ahrendt S."/>
            <person name="Andreopoulos W."/>
            <person name="He G."/>
            <person name="LaButti K."/>
            <person name="Lipzen A."/>
            <person name="Ng V."/>
            <person name="Riley R."/>
            <person name="Sandor L."/>
            <person name="Barry K."/>
            <person name="Martinez A.T."/>
            <person name="Xiao Y."/>
            <person name="Gibbons J.G."/>
            <person name="Terashima K."/>
            <person name="Grigoriev I.V."/>
            <person name="Hibbett D."/>
        </authorList>
    </citation>
    <scope>NUCLEOTIDE SEQUENCE</scope>
    <source>
        <strain evidence="5">Sp2 HRB7682 ss15</strain>
    </source>
</reference>
<dbReference type="Proteomes" id="UP001150238">
    <property type="component" value="Unassembled WGS sequence"/>
</dbReference>
<dbReference type="EMBL" id="JANVFS010000001">
    <property type="protein sequence ID" value="KAJ4495847.1"/>
    <property type="molecule type" value="Genomic_DNA"/>
</dbReference>